<name>A0A8H4B0M4_GIGMA</name>
<evidence type="ECO:0000313" key="2">
    <source>
        <dbReference type="EMBL" id="KAF0550846.1"/>
    </source>
</evidence>
<proteinExistence type="predicted"/>
<feature type="region of interest" description="Disordered" evidence="1">
    <location>
        <begin position="225"/>
        <end position="258"/>
    </location>
</feature>
<feature type="compositionally biased region" description="Polar residues" evidence="1">
    <location>
        <begin position="233"/>
        <end position="245"/>
    </location>
</feature>
<accession>A0A8H4B0M4</accession>
<protein>
    <submittedName>
        <fullName evidence="2">Uncharacterized protein</fullName>
    </submittedName>
</protein>
<dbReference type="OrthoDB" id="2386167at2759"/>
<gene>
    <name evidence="2" type="ORF">F8M41_023841</name>
</gene>
<organism evidence="2 3">
    <name type="scientific">Gigaspora margarita</name>
    <dbReference type="NCBI Taxonomy" id="4874"/>
    <lineage>
        <taxon>Eukaryota</taxon>
        <taxon>Fungi</taxon>
        <taxon>Fungi incertae sedis</taxon>
        <taxon>Mucoromycota</taxon>
        <taxon>Glomeromycotina</taxon>
        <taxon>Glomeromycetes</taxon>
        <taxon>Diversisporales</taxon>
        <taxon>Gigasporaceae</taxon>
        <taxon>Gigaspora</taxon>
    </lineage>
</organism>
<keyword evidence="3" id="KW-1185">Reference proteome</keyword>
<comment type="caution">
    <text evidence="2">The sequence shown here is derived from an EMBL/GenBank/DDBJ whole genome shotgun (WGS) entry which is preliminary data.</text>
</comment>
<evidence type="ECO:0000313" key="3">
    <source>
        <dbReference type="Proteomes" id="UP000439903"/>
    </source>
</evidence>
<evidence type="ECO:0000256" key="1">
    <source>
        <dbReference type="SAM" id="MobiDB-lite"/>
    </source>
</evidence>
<sequence>MEELLEINKNADDQMMQDACYARLNEDHSNKMKQIEESKNRWNGYWDKVLQSKSAMVNILGKVSIGDASEQRASKKEILAWKTSPALLEAKTKLWKPVDLSEDADPQDTYIRHIRIEVWRNHHSKINQEFAIAVIEMMFDPAITTTSLTGDDIDAFMQARTMKITQMKNEVYRIMSSASARRGTINTETGTLYCGHGLRSEQNEPVDQLLEDCSNYYSDTHYNAFNSDDDNYSRSPSPNTSSEHQYASKYPVAVSFKQ</sequence>
<reference evidence="2 3" key="1">
    <citation type="journal article" date="2019" name="Environ. Microbiol.">
        <title>At the nexus of three kingdoms: the genome of the mycorrhizal fungus Gigaspora margarita provides insights into plant, endobacterial and fungal interactions.</title>
        <authorList>
            <person name="Venice F."/>
            <person name="Ghignone S."/>
            <person name="Salvioli di Fossalunga A."/>
            <person name="Amselem J."/>
            <person name="Novero M."/>
            <person name="Xianan X."/>
            <person name="Sedzielewska Toro K."/>
            <person name="Morin E."/>
            <person name="Lipzen A."/>
            <person name="Grigoriev I.V."/>
            <person name="Henrissat B."/>
            <person name="Martin F.M."/>
            <person name="Bonfante P."/>
        </authorList>
    </citation>
    <scope>NUCLEOTIDE SEQUENCE [LARGE SCALE GENOMIC DNA]</scope>
    <source>
        <strain evidence="2 3">BEG34</strain>
    </source>
</reference>
<dbReference type="AlphaFoldDB" id="A0A8H4B0M4"/>
<dbReference type="Proteomes" id="UP000439903">
    <property type="component" value="Unassembled WGS sequence"/>
</dbReference>
<dbReference type="EMBL" id="WTPW01000080">
    <property type="protein sequence ID" value="KAF0550846.1"/>
    <property type="molecule type" value="Genomic_DNA"/>
</dbReference>